<dbReference type="EMBL" id="BQNB010017189">
    <property type="protein sequence ID" value="GJT60322.1"/>
    <property type="molecule type" value="Genomic_DNA"/>
</dbReference>
<dbReference type="Proteomes" id="UP001151760">
    <property type="component" value="Unassembled WGS sequence"/>
</dbReference>
<reference evidence="1" key="2">
    <citation type="submission" date="2022-01" db="EMBL/GenBank/DDBJ databases">
        <authorList>
            <person name="Yamashiro T."/>
            <person name="Shiraishi A."/>
            <person name="Satake H."/>
            <person name="Nakayama K."/>
        </authorList>
    </citation>
    <scope>NUCLEOTIDE SEQUENCE</scope>
</reference>
<gene>
    <name evidence="1" type="ORF">Tco_1003855</name>
</gene>
<comment type="caution">
    <text evidence="1">The sequence shown here is derived from an EMBL/GenBank/DDBJ whole genome shotgun (WGS) entry which is preliminary data.</text>
</comment>
<dbReference type="PANTHER" id="PTHR33116">
    <property type="entry name" value="REVERSE TRANSCRIPTASE ZINC-BINDING DOMAIN-CONTAINING PROTEIN-RELATED-RELATED"/>
    <property type="match status" value="1"/>
</dbReference>
<protein>
    <submittedName>
        <fullName evidence="1">Uncharacterized protein</fullName>
    </submittedName>
</protein>
<organism evidence="1 2">
    <name type="scientific">Tanacetum coccineum</name>
    <dbReference type="NCBI Taxonomy" id="301880"/>
    <lineage>
        <taxon>Eukaryota</taxon>
        <taxon>Viridiplantae</taxon>
        <taxon>Streptophyta</taxon>
        <taxon>Embryophyta</taxon>
        <taxon>Tracheophyta</taxon>
        <taxon>Spermatophyta</taxon>
        <taxon>Magnoliopsida</taxon>
        <taxon>eudicotyledons</taxon>
        <taxon>Gunneridae</taxon>
        <taxon>Pentapetalae</taxon>
        <taxon>asterids</taxon>
        <taxon>campanulids</taxon>
        <taxon>Asterales</taxon>
        <taxon>Asteraceae</taxon>
        <taxon>Asteroideae</taxon>
        <taxon>Anthemideae</taxon>
        <taxon>Anthemidinae</taxon>
        <taxon>Tanacetum</taxon>
    </lineage>
</organism>
<keyword evidence="2" id="KW-1185">Reference proteome</keyword>
<evidence type="ECO:0000313" key="1">
    <source>
        <dbReference type="EMBL" id="GJT60322.1"/>
    </source>
</evidence>
<accession>A0ABQ5FCJ4</accession>
<dbReference type="PANTHER" id="PTHR33116:SF79">
    <property type="entry name" value="REVERSE TRANSCRIPTASE DOMAIN, ZINC FINGER, CCHC-TYPE-RELATED"/>
    <property type="match status" value="1"/>
</dbReference>
<evidence type="ECO:0000313" key="2">
    <source>
        <dbReference type="Proteomes" id="UP001151760"/>
    </source>
</evidence>
<reference evidence="1" key="1">
    <citation type="journal article" date="2022" name="Int. J. Mol. Sci.">
        <title>Draft Genome of Tanacetum Coccineum: Genomic Comparison of Closely Related Tanacetum-Family Plants.</title>
        <authorList>
            <person name="Yamashiro T."/>
            <person name="Shiraishi A."/>
            <person name="Nakayama K."/>
            <person name="Satake H."/>
        </authorList>
    </citation>
    <scope>NUCLEOTIDE SEQUENCE</scope>
</reference>
<name>A0ABQ5FCJ4_9ASTR</name>
<proteinExistence type="predicted"/>
<sequence length="230" mass="26175">MNTKLSNPPTLGNKLYSATPLPKSKVIPKVVVKNDVSKSDTLHLSTNKIIEKCTKVLALGLLKIESEPINVYFKNNRAVYRDYLNVTKEHVATLLEVLEEARALKPLDEHIGLPVGSSMRNLNSWDLVINKFLVTLAKWKGKYLTFGGHLTLIKVVMTNLPNNYFSLFKARTSLINLLKRNRSKFFQHGGDEEKKVSWVTWSKVSVPLKSWMPYGKIMLLLRQKVPSMIL</sequence>